<feature type="region of interest" description="Disordered" evidence="1">
    <location>
        <begin position="16"/>
        <end position="52"/>
    </location>
</feature>
<evidence type="ECO:0000313" key="2">
    <source>
        <dbReference type="EMBL" id="WMV32405.1"/>
    </source>
</evidence>
<dbReference type="EMBL" id="CP133617">
    <property type="protein sequence ID" value="WMV32405.1"/>
    <property type="molecule type" value="Genomic_DNA"/>
</dbReference>
<protein>
    <submittedName>
        <fullName evidence="2">Uncharacterized protein</fullName>
    </submittedName>
</protein>
<feature type="compositionally biased region" description="Polar residues" evidence="1">
    <location>
        <begin position="42"/>
        <end position="52"/>
    </location>
</feature>
<sequence length="97" mass="10749">MVTFLIQGPMDMGCPQFRQSFSGQGSSNSATPKFNKYRASKPKTQGSCGNVSPIPTYQKCGKNHLRKCLVGTNVSRPKVHLRLDMKYKSPRDPTQAT</sequence>
<keyword evidence="3" id="KW-1185">Reference proteome</keyword>
<reference evidence="2" key="1">
    <citation type="submission" date="2023-08" db="EMBL/GenBank/DDBJ databases">
        <title>A de novo genome assembly of Solanum verrucosum Schlechtendal, a Mexican diploid species geographically isolated from the other diploid A-genome species in potato relatives.</title>
        <authorList>
            <person name="Hosaka K."/>
        </authorList>
    </citation>
    <scope>NUCLEOTIDE SEQUENCE</scope>
    <source>
        <tissue evidence="2">Young leaves</tissue>
    </source>
</reference>
<proteinExistence type="predicted"/>
<evidence type="ECO:0000313" key="3">
    <source>
        <dbReference type="Proteomes" id="UP001234989"/>
    </source>
</evidence>
<dbReference type="AlphaFoldDB" id="A0AAF0R0V5"/>
<organism evidence="2 3">
    <name type="scientific">Solanum verrucosum</name>
    <dbReference type="NCBI Taxonomy" id="315347"/>
    <lineage>
        <taxon>Eukaryota</taxon>
        <taxon>Viridiplantae</taxon>
        <taxon>Streptophyta</taxon>
        <taxon>Embryophyta</taxon>
        <taxon>Tracheophyta</taxon>
        <taxon>Spermatophyta</taxon>
        <taxon>Magnoliopsida</taxon>
        <taxon>eudicotyledons</taxon>
        <taxon>Gunneridae</taxon>
        <taxon>Pentapetalae</taxon>
        <taxon>asterids</taxon>
        <taxon>lamiids</taxon>
        <taxon>Solanales</taxon>
        <taxon>Solanaceae</taxon>
        <taxon>Solanoideae</taxon>
        <taxon>Solaneae</taxon>
        <taxon>Solanum</taxon>
    </lineage>
</organism>
<dbReference type="Proteomes" id="UP001234989">
    <property type="component" value="Chromosome 6"/>
</dbReference>
<evidence type="ECO:0000256" key="1">
    <source>
        <dbReference type="SAM" id="MobiDB-lite"/>
    </source>
</evidence>
<feature type="compositionally biased region" description="Low complexity" evidence="1">
    <location>
        <begin position="16"/>
        <end position="29"/>
    </location>
</feature>
<accession>A0AAF0R0V5</accession>
<gene>
    <name evidence="2" type="ORF">MTR67_025790</name>
</gene>
<name>A0AAF0R0V5_SOLVR</name>